<proteinExistence type="predicted"/>
<gene>
    <name evidence="5" type="ORF">L3Y34_010833</name>
</gene>
<evidence type="ECO:0000256" key="2">
    <source>
        <dbReference type="ARBA" id="ARBA00022801"/>
    </source>
</evidence>
<evidence type="ECO:0000259" key="4">
    <source>
        <dbReference type="SMART" id="SM00479"/>
    </source>
</evidence>
<dbReference type="EMBL" id="CP090896">
    <property type="protein sequence ID" value="ULT80531.1"/>
    <property type="molecule type" value="Genomic_DNA"/>
</dbReference>
<dbReference type="Pfam" id="PF00929">
    <property type="entry name" value="RNase_T"/>
    <property type="match status" value="1"/>
</dbReference>
<dbReference type="InterPro" id="IPR012337">
    <property type="entry name" value="RNaseH-like_sf"/>
</dbReference>
<evidence type="ECO:0000256" key="3">
    <source>
        <dbReference type="ARBA" id="ARBA00022839"/>
    </source>
</evidence>
<dbReference type="Proteomes" id="UP000827892">
    <property type="component" value="Chromosome X"/>
</dbReference>
<dbReference type="GO" id="GO:0000175">
    <property type="term" value="F:3'-5'-RNA exonuclease activity"/>
    <property type="evidence" value="ECO:0007669"/>
    <property type="project" value="InterPro"/>
</dbReference>
<dbReference type="GO" id="GO:0003676">
    <property type="term" value="F:nucleic acid binding"/>
    <property type="evidence" value="ECO:0007669"/>
    <property type="project" value="InterPro"/>
</dbReference>
<keyword evidence="1" id="KW-0540">Nuclease</keyword>
<sequence>MSSDYRCPFDNLLILDFEATCEKDNHDYPSEIIQFSVAVLNTREKIIREDVSFNKYVKPIINPKLTDFCAELTGVDQDTIDKADTFPEVYDQFTAWLEEHNFQEKRYAFVCESRQDVWRRAHYQFLLNKQPLPAIFRQWVNLSFHYREDMRLAQRQDTVHQSFIEKMSAFYDIPFVGQAHNAMSECSFLAKVTKHILDNGKLVTINESLKCIAGFRRVPFNVDPQWKTSFDSSCKVFEAIFPLVSTPTKRYYIVDNYGKCLYCFNADCTGLEHKQYPDYVYEQLKEPSVVAITAGLMKE</sequence>
<protein>
    <recommendedName>
        <fullName evidence="4">Exonuclease domain-containing protein</fullName>
    </recommendedName>
</protein>
<dbReference type="InterPro" id="IPR047201">
    <property type="entry name" value="ERI-1_3'hExo-like"/>
</dbReference>
<dbReference type="PANTHER" id="PTHR23044:SF4">
    <property type="entry name" value="CELL DEATH-RELATED NUCLEASE 4"/>
    <property type="match status" value="1"/>
</dbReference>
<evidence type="ECO:0000256" key="1">
    <source>
        <dbReference type="ARBA" id="ARBA00022722"/>
    </source>
</evidence>
<reference evidence="5 6" key="1">
    <citation type="submission" date="2022-05" db="EMBL/GenBank/DDBJ databases">
        <title>Chromosome-level reference genomes for two strains of Caenorhabditis briggsae: an improved platform for comparative genomics.</title>
        <authorList>
            <person name="Stevens L."/>
            <person name="Andersen E.C."/>
        </authorList>
    </citation>
    <scope>NUCLEOTIDE SEQUENCE [LARGE SCALE GENOMIC DNA]</scope>
    <source>
        <strain evidence="5">QX1410_ONT</strain>
        <tissue evidence="5">Whole-organism</tissue>
    </source>
</reference>
<dbReference type="SUPFAM" id="SSF53098">
    <property type="entry name" value="Ribonuclease H-like"/>
    <property type="match status" value="1"/>
</dbReference>
<dbReference type="InterPro" id="IPR051274">
    <property type="entry name" value="3-5_Exoribonuclease"/>
</dbReference>
<dbReference type="InterPro" id="IPR013520">
    <property type="entry name" value="Ribonucl_H"/>
</dbReference>
<accession>A0AAE8ZME9</accession>
<keyword evidence="2" id="KW-0378">Hydrolase</keyword>
<dbReference type="SMART" id="SM00479">
    <property type="entry name" value="EXOIII"/>
    <property type="match status" value="1"/>
</dbReference>
<feature type="domain" description="Exonuclease" evidence="4">
    <location>
        <begin position="11"/>
        <end position="202"/>
    </location>
</feature>
<organism evidence="5 6">
    <name type="scientific">Caenorhabditis briggsae</name>
    <dbReference type="NCBI Taxonomy" id="6238"/>
    <lineage>
        <taxon>Eukaryota</taxon>
        <taxon>Metazoa</taxon>
        <taxon>Ecdysozoa</taxon>
        <taxon>Nematoda</taxon>
        <taxon>Chromadorea</taxon>
        <taxon>Rhabditida</taxon>
        <taxon>Rhabditina</taxon>
        <taxon>Rhabditomorpha</taxon>
        <taxon>Rhabditoidea</taxon>
        <taxon>Rhabditidae</taxon>
        <taxon>Peloderinae</taxon>
        <taxon>Caenorhabditis</taxon>
    </lineage>
</organism>
<evidence type="ECO:0000313" key="5">
    <source>
        <dbReference type="EMBL" id="ULT80531.1"/>
    </source>
</evidence>
<dbReference type="FunFam" id="3.30.420.10:FF:000157">
    <property type="entry name" value="Cell death-related nuclease 4"/>
    <property type="match status" value="1"/>
</dbReference>
<dbReference type="InterPro" id="IPR036397">
    <property type="entry name" value="RNaseH_sf"/>
</dbReference>
<name>A0AAE8ZME9_CAEBR</name>
<evidence type="ECO:0000313" key="6">
    <source>
        <dbReference type="Proteomes" id="UP000827892"/>
    </source>
</evidence>
<keyword evidence="3" id="KW-0269">Exonuclease</keyword>
<dbReference type="PANTHER" id="PTHR23044">
    <property type="entry name" value="3'-5' EXONUCLEASE ERI1-RELATED"/>
    <property type="match status" value="1"/>
</dbReference>
<dbReference type="AlphaFoldDB" id="A0AAE8ZME9"/>
<dbReference type="Gene3D" id="3.30.420.10">
    <property type="entry name" value="Ribonuclease H-like superfamily/Ribonuclease H"/>
    <property type="match status" value="1"/>
</dbReference>
<dbReference type="CDD" id="cd06133">
    <property type="entry name" value="ERI-1_3'hExo_like"/>
    <property type="match status" value="1"/>
</dbReference>